<dbReference type="GO" id="GO:0009073">
    <property type="term" value="P:aromatic amino acid family biosynthetic process"/>
    <property type="evidence" value="ECO:0007669"/>
    <property type="project" value="InterPro"/>
</dbReference>
<dbReference type="InterPro" id="IPR006218">
    <property type="entry name" value="DAHP1/KDSA"/>
</dbReference>
<accession>A0A1G2THV3</accession>
<evidence type="ECO:0000259" key="2">
    <source>
        <dbReference type="Pfam" id="PF00793"/>
    </source>
</evidence>
<evidence type="ECO:0000313" key="4">
    <source>
        <dbReference type="Proteomes" id="UP000178175"/>
    </source>
</evidence>
<dbReference type="Proteomes" id="UP000178175">
    <property type="component" value="Unassembled WGS sequence"/>
</dbReference>
<dbReference type="NCBIfam" id="NF006421">
    <property type="entry name" value="PRK08673.1"/>
    <property type="match status" value="1"/>
</dbReference>
<evidence type="ECO:0000313" key="3">
    <source>
        <dbReference type="EMBL" id="OHA96191.1"/>
    </source>
</evidence>
<reference evidence="3 4" key="1">
    <citation type="journal article" date="2016" name="Nat. Commun.">
        <title>Thousands of microbial genomes shed light on interconnected biogeochemical processes in an aquifer system.</title>
        <authorList>
            <person name="Anantharaman K."/>
            <person name="Brown C.T."/>
            <person name="Hug L.A."/>
            <person name="Sharon I."/>
            <person name="Castelle C.J."/>
            <person name="Probst A.J."/>
            <person name="Thomas B.C."/>
            <person name="Singh A."/>
            <person name="Wilkins M.J."/>
            <person name="Karaoz U."/>
            <person name="Brodie E.L."/>
            <person name="Williams K.H."/>
            <person name="Hubbard S.S."/>
            <person name="Banfield J.F."/>
        </authorList>
    </citation>
    <scope>NUCLEOTIDE SEQUENCE [LARGE SCALE GENOMIC DNA]</scope>
</reference>
<dbReference type="InterPro" id="IPR006268">
    <property type="entry name" value="DAHP_syn_2"/>
</dbReference>
<dbReference type="AlphaFoldDB" id="A0A1G2THV3"/>
<dbReference type="GO" id="GO:0016832">
    <property type="term" value="F:aldehyde-lyase activity"/>
    <property type="evidence" value="ECO:0007669"/>
    <property type="project" value="InterPro"/>
</dbReference>
<dbReference type="NCBIfam" id="NF009239">
    <property type="entry name" value="PRK12595.1"/>
    <property type="match status" value="1"/>
</dbReference>
<feature type="domain" description="DAHP synthetase I/KDSA" evidence="2">
    <location>
        <begin position="26"/>
        <end position="263"/>
    </location>
</feature>
<dbReference type="NCBIfam" id="TIGR01361">
    <property type="entry name" value="DAHP_synth_Bsub"/>
    <property type="match status" value="1"/>
</dbReference>
<dbReference type="Pfam" id="PF00793">
    <property type="entry name" value="DAHP_synth_1"/>
    <property type="match status" value="1"/>
</dbReference>
<proteinExistence type="predicted"/>
<protein>
    <submittedName>
        <fullName evidence="3">3-deoxy-7-phosphoheptulonate synthase</fullName>
    </submittedName>
</protein>
<keyword evidence="1" id="KW-0808">Transferase</keyword>
<gene>
    <name evidence="3" type="ORF">A3C70_01545</name>
</gene>
<sequence length="279" mass="30116">MNKETKTTPYPLVAHTSMTQATRIKVSGVTIGGDNFTIMAGPCAVESRNQLKSIAEAVHKAGAKILRGGAYKPRTSPYSFQGLEEEGLKYLKEISEELNMPVVSEIMDVRYIPQMLEHVDILQVGARNMQNFTLLKELGLIRKPVLLKRGVGAKIDELLGAAEYILKGGNKDVILCERGIRTFEDTTRATLDISAVPILKKLTHLPVIVDPSHATGQSDIVPALALAACAVGADGIIVEVHDNPAQALCDGSQALSPEDLEILIVKLKGIAEVIGKKFN</sequence>
<organism evidence="3 4">
    <name type="scientific">Candidatus Zambryskibacteria bacterium RIFCSPHIGHO2_02_FULL_43_14</name>
    <dbReference type="NCBI Taxonomy" id="1802748"/>
    <lineage>
        <taxon>Bacteria</taxon>
        <taxon>Candidatus Zambryskiibacteriota</taxon>
    </lineage>
</organism>
<dbReference type="SUPFAM" id="SSF51569">
    <property type="entry name" value="Aldolase"/>
    <property type="match status" value="1"/>
</dbReference>
<name>A0A1G2THV3_9BACT</name>
<dbReference type="InterPro" id="IPR052899">
    <property type="entry name" value="Class-I_DAHP_synthase"/>
</dbReference>
<dbReference type="PANTHER" id="PTHR43018">
    <property type="entry name" value="PHOSPHO-2-DEHYDRO-3-DEOXYHEPTONATE ALDOLASE"/>
    <property type="match status" value="1"/>
</dbReference>
<dbReference type="EMBL" id="MHVR01000009">
    <property type="protein sequence ID" value="OHA96191.1"/>
    <property type="molecule type" value="Genomic_DNA"/>
</dbReference>
<dbReference type="InterPro" id="IPR013785">
    <property type="entry name" value="Aldolase_TIM"/>
</dbReference>
<evidence type="ECO:0000256" key="1">
    <source>
        <dbReference type="ARBA" id="ARBA00022679"/>
    </source>
</evidence>
<dbReference type="PANTHER" id="PTHR43018:SF2">
    <property type="entry name" value="PHOSPHO-2-DEHYDRO-3-DEOXYHEPTONATE ALDOLASE"/>
    <property type="match status" value="1"/>
</dbReference>
<dbReference type="GO" id="GO:0016740">
    <property type="term" value="F:transferase activity"/>
    <property type="evidence" value="ECO:0007669"/>
    <property type="project" value="UniProtKB-KW"/>
</dbReference>
<comment type="caution">
    <text evidence="3">The sequence shown here is derived from an EMBL/GenBank/DDBJ whole genome shotgun (WGS) entry which is preliminary data.</text>
</comment>
<dbReference type="Gene3D" id="3.20.20.70">
    <property type="entry name" value="Aldolase class I"/>
    <property type="match status" value="1"/>
</dbReference>